<evidence type="ECO:0000259" key="2">
    <source>
        <dbReference type="Pfam" id="PF13360"/>
    </source>
</evidence>
<gene>
    <name evidence="3" type="ORF">ACH4F9_04095</name>
</gene>
<evidence type="ECO:0000313" key="4">
    <source>
        <dbReference type="Proteomes" id="UP001610818"/>
    </source>
</evidence>
<dbReference type="Gene3D" id="2.130.10.10">
    <property type="entry name" value="YVTN repeat-like/Quinoprotein amine dehydrogenase"/>
    <property type="match status" value="1"/>
</dbReference>
<dbReference type="InterPro" id="IPR002372">
    <property type="entry name" value="PQQ_rpt_dom"/>
</dbReference>
<sequence length="456" mass="48818">MTTEHVEEKVRETLHAVALDRVRAPGDLAEQVVRRRGRRRFSQAAGAAVAVAAITVGAVLGFGGGEGAGQERPVRPAASPEGWKAWQKDARGAGERGCLVDGSALYCAGSKYDAAKFDANTGERLWAVKVNGEGDGIDHPFAVRDGVAYAYRNHTAKKQPNGDYMGGTDLMAVDADTGDVLWTKKMPQDDRTDQAAMPVDGAVFANTPSLRTMSALDPLTGEEKWHYTWKKGIVCERTVLSGVPHLLCTRDTEKPHDTDVFRLSPATGAAEKVTTLPGRHHLTGNTGDRMVLAGERKPSDKNLRLTTVNGSGAQTSHTYRMPGKEAGKPAKVAKIAVVGDRLISVTWQGKASAYSLTTGKSLWTAPVGIKMPREESFTGIASPVVSERQGVVYFLNPAGELSGLDLRTGERVWHTRVDIGEPGPGLAAAPQLLLYKDVLVALQGSKMVSLLPRTGH</sequence>
<dbReference type="InterPro" id="IPR018391">
    <property type="entry name" value="PQQ_b-propeller_rpt"/>
</dbReference>
<accession>A0ABW7QGU4</accession>
<dbReference type="InterPro" id="IPR015943">
    <property type="entry name" value="WD40/YVTN_repeat-like_dom_sf"/>
</dbReference>
<protein>
    <submittedName>
        <fullName evidence="3">PQQ-binding-like beta-propeller repeat protein</fullName>
    </submittedName>
</protein>
<feature type="domain" description="Pyrrolo-quinoline quinone repeat" evidence="2">
    <location>
        <begin position="80"/>
        <end position="228"/>
    </location>
</feature>
<reference evidence="3 4" key="1">
    <citation type="submission" date="2024-10" db="EMBL/GenBank/DDBJ databases">
        <title>The Natural Products Discovery Center: Release of the First 8490 Sequenced Strains for Exploring Actinobacteria Biosynthetic Diversity.</title>
        <authorList>
            <person name="Kalkreuter E."/>
            <person name="Kautsar S.A."/>
            <person name="Yang D."/>
            <person name="Bader C.D."/>
            <person name="Teijaro C.N."/>
            <person name="Fluegel L."/>
            <person name="Davis C.M."/>
            <person name="Simpson J.R."/>
            <person name="Lauterbach L."/>
            <person name="Steele A.D."/>
            <person name="Gui C."/>
            <person name="Meng S."/>
            <person name="Li G."/>
            <person name="Viehrig K."/>
            <person name="Ye F."/>
            <person name="Su P."/>
            <person name="Kiefer A.F."/>
            <person name="Nichols A."/>
            <person name="Cepeda A.J."/>
            <person name="Yan W."/>
            <person name="Fan B."/>
            <person name="Jiang Y."/>
            <person name="Adhikari A."/>
            <person name="Zheng C.-J."/>
            <person name="Schuster L."/>
            <person name="Cowan T.M."/>
            <person name="Smanski M.J."/>
            <person name="Chevrette M.G."/>
            <person name="De Carvalho L.P.S."/>
            <person name="Shen B."/>
        </authorList>
    </citation>
    <scope>NUCLEOTIDE SEQUENCE [LARGE SCALE GENOMIC DNA]</scope>
    <source>
        <strain evidence="3 4">NPDC017990</strain>
    </source>
</reference>
<dbReference type="PANTHER" id="PTHR34512:SF30">
    <property type="entry name" value="OUTER MEMBRANE PROTEIN ASSEMBLY FACTOR BAMB"/>
    <property type="match status" value="1"/>
</dbReference>
<keyword evidence="4" id="KW-1185">Reference proteome</keyword>
<evidence type="ECO:0000256" key="1">
    <source>
        <dbReference type="SAM" id="Phobius"/>
    </source>
</evidence>
<dbReference type="Gene3D" id="2.40.10.480">
    <property type="match status" value="1"/>
</dbReference>
<name>A0ABW7QGU4_9ACTN</name>
<dbReference type="SMART" id="SM00564">
    <property type="entry name" value="PQQ"/>
    <property type="match status" value="4"/>
</dbReference>
<evidence type="ECO:0000313" key="3">
    <source>
        <dbReference type="EMBL" id="MFH8544178.1"/>
    </source>
</evidence>
<organism evidence="3 4">
    <name type="scientific">Streptomyces longisporoflavus</name>
    <dbReference type="NCBI Taxonomy" id="28044"/>
    <lineage>
        <taxon>Bacteria</taxon>
        <taxon>Bacillati</taxon>
        <taxon>Actinomycetota</taxon>
        <taxon>Actinomycetes</taxon>
        <taxon>Kitasatosporales</taxon>
        <taxon>Streptomycetaceae</taxon>
        <taxon>Streptomyces</taxon>
    </lineage>
</organism>
<keyword evidence="1" id="KW-0812">Transmembrane</keyword>
<dbReference type="RefSeq" id="WP_397707603.1">
    <property type="nucleotide sequence ID" value="NZ_JBIRGN010000001.1"/>
</dbReference>
<dbReference type="SUPFAM" id="SSF50998">
    <property type="entry name" value="Quinoprotein alcohol dehydrogenase-like"/>
    <property type="match status" value="1"/>
</dbReference>
<feature type="domain" description="Pyrrolo-quinoline quinone repeat" evidence="2">
    <location>
        <begin position="334"/>
        <end position="455"/>
    </location>
</feature>
<feature type="transmembrane region" description="Helical" evidence="1">
    <location>
        <begin position="44"/>
        <end position="65"/>
    </location>
</feature>
<comment type="caution">
    <text evidence="3">The sequence shown here is derived from an EMBL/GenBank/DDBJ whole genome shotgun (WGS) entry which is preliminary data.</text>
</comment>
<dbReference type="InterPro" id="IPR011047">
    <property type="entry name" value="Quinoprotein_ADH-like_sf"/>
</dbReference>
<dbReference type="Proteomes" id="UP001610818">
    <property type="component" value="Unassembled WGS sequence"/>
</dbReference>
<keyword evidence="1" id="KW-0472">Membrane</keyword>
<dbReference type="EMBL" id="JBIRGQ010000001">
    <property type="protein sequence ID" value="MFH8544178.1"/>
    <property type="molecule type" value="Genomic_DNA"/>
</dbReference>
<keyword evidence="1" id="KW-1133">Transmembrane helix</keyword>
<dbReference type="Pfam" id="PF13360">
    <property type="entry name" value="PQQ_2"/>
    <property type="match status" value="2"/>
</dbReference>
<proteinExistence type="predicted"/>
<dbReference type="PANTHER" id="PTHR34512">
    <property type="entry name" value="CELL SURFACE PROTEIN"/>
    <property type="match status" value="1"/>
</dbReference>